<dbReference type="HOGENOM" id="CLU_071894_1_0_2"/>
<dbReference type="PATRIC" id="fig|113653.22.peg.143"/>
<dbReference type="InterPro" id="IPR002769">
    <property type="entry name" value="eIF6"/>
</dbReference>
<dbReference type="AlphaFoldDB" id="A0A0F7DCA4"/>
<evidence type="ECO:0000256" key="1">
    <source>
        <dbReference type="ARBA" id="ARBA00022540"/>
    </source>
</evidence>
<dbReference type="KEGG" id="gah:GAH_00145"/>
<name>A0A0F7DCA4_9EURY</name>
<evidence type="ECO:0000256" key="3">
    <source>
        <dbReference type="HAMAP-Rule" id="MF_00032"/>
    </source>
</evidence>
<comment type="similarity">
    <text evidence="3">Belongs to the eIF-6 family.</text>
</comment>
<proteinExistence type="inferred from homology"/>
<evidence type="ECO:0000256" key="2">
    <source>
        <dbReference type="ARBA" id="ARBA00022917"/>
    </source>
</evidence>
<dbReference type="SMART" id="SM00654">
    <property type="entry name" value="eIF6"/>
    <property type="match status" value="1"/>
</dbReference>
<keyword evidence="2 3" id="KW-0648">Protein biosynthesis</keyword>
<dbReference type="NCBIfam" id="TIGR00323">
    <property type="entry name" value="eIF-6"/>
    <property type="match status" value="1"/>
</dbReference>
<dbReference type="SUPFAM" id="SSF55909">
    <property type="entry name" value="Pentein"/>
    <property type="match status" value="1"/>
</dbReference>
<dbReference type="PIRSF" id="PIRSF006413">
    <property type="entry name" value="IF-6"/>
    <property type="match status" value="1"/>
</dbReference>
<dbReference type="HAMAP" id="MF_00032">
    <property type="entry name" value="eIF_6"/>
    <property type="match status" value="1"/>
</dbReference>
<dbReference type="Gene3D" id="3.75.10.10">
    <property type="entry name" value="L-arginine/glycine Amidinotransferase, Chain A"/>
    <property type="match status" value="1"/>
</dbReference>
<dbReference type="FunCoup" id="A0A0F7DCA4">
    <property type="interactions" value="141"/>
</dbReference>
<keyword evidence="1 3" id="KW-0396">Initiation factor</keyword>
<evidence type="ECO:0000313" key="5">
    <source>
        <dbReference type="Proteomes" id="UP000034723"/>
    </source>
</evidence>
<dbReference type="NCBIfam" id="NF003132">
    <property type="entry name" value="PRK04046.2-4"/>
    <property type="match status" value="1"/>
</dbReference>
<dbReference type="InParanoid" id="A0A0F7DCA4"/>
<sequence>MPETAAIHGNPLVGLYVRASEDLAVIGVRDEKVEGLIAEELEVEVTRTTICGSELVGVMMAMNSKGAVVSKNILRKELEALERKVDVLVLDTEITCMGNVIALNDRGAIVHPELDRRLMDRISDFLDVEVVQGTIGGIKTVGMSAVVTNRGALVNPNANDWEMKRIEEVLGVEPVKGTVNFGSEMVGTGVVANSKGYVAGRDTTGFELGVIEEALGFL</sequence>
<dbReference type="Pfam" id="PF01912">
    <property type="entry name" value="eIF-6"/>
    <property type="match status" value="1"/>
</dbReference>
<dbReference type="Proteomes" id="UP000034723">
    <property type="component" value="Chromosome"/>
</dbReference>
<dbReference type="GO" id="GO:0042256">
    <property type="term" value="P:cytosolic ribosome assembly"/>
    <property type="evidence" value="ECO:0007669"/>
    <property type="project" value="InterPro"/>
</dbReference>
<dbReference type="EMBL" id="CP011267">
    <property type="protein sequence ID" value="AKG92496.1"/>
    <property type="molecule type" value="Genomic_DNA"/>
</dbReference>
<dbReference type="GO" id="GO:0043022">
    <property type="term" value="F:ribosome binding"/>
    <property type="evidence" value="ECO:0007669"/>
    <property type="project" value="InterPro"/>
</dbReference>
<dbReference type="RefSeq" id="WP_048094236.1">
    <property type="nucleotide sequence ID" value="NZ_CP011267.1"/>
</dbReference>
<dbReference type="GO" id="GO:0003743">
    <property type="term" value="F:translation initiation factor activity"/>
    <property type="evidence" value="ECO:0007669"/>
    <property type="project" value="UniProtKB-UniRule"/>
</dbReference>
<keyword evidence="5" id="KW-1185">Reference proteome</keyword>
<reference evidence="4 5" key="1">
    <citation type="submission" date="2015-04" db="EMBL/GenBank/DDBJ databases">
        <title>The complete genome sequence of the hyperthermophilic, obligate iron-reducing archaeon Geoglobus ahangari strain 234T.</title>
        <authorList>
            <person name="Manzella M.P."/>
            <person name="Holmes D.E."/>
            <person name="Rocheleau J.M."/>
            <person name="Chung A."/>
            <person name="Reguera G."/>
            <person name="Kashefi K."/>
        </authorList>
    </citation>
    <scope>NUCLEOTIDE SEQUENCE [LARGE SCALE GENOMIC DNA]</scope>
    <source>
        <strain evidence="4 5">234</strain>
    </source>
</reference>
<accession>A0A0F7DCA4</accession>
<dbReference type="OrthoDB" id="33582at2157"/>
<dbReference type="PANTHER" id="PTHR10784">
    <property type="entry name" value="TRANSLATION INITIATION FACTOR 6"/>
    <property type="match status" value="1"/>
</dbReference>
<gene>
    <name evidence="3" type="primary">eif6</name>
    <name evidence="4" type="ORF">GAH_00145</name>
</gene>
<comment type="function">
    <text evidence="3">Binds to the 50S ribosomal subunit and prevents its association with the 30S ribosomal subunit to form the 70S initiation complex.</text>
</comment>
<protein>
    <recommendedName>
        <fullName evidence="3">Translation initiation factor 6</fullName>
        <shortName evidence="3">aIF-6</shortName>
    </recommendedName>
</protein>
<evidence type="ECO:0000313" key="4">
    <source>
        <dbReference type="EMBL" id="AKG92496.1"/>
    </source>
</evidence>
<dbReference type="STRING" id="113653.GAH_00145"/>
<dbReference type="GeneID" id="24802733"/>
<organism evidence="4 5">
    <name type="scientific">Geoglobus ahangari</name>
    <dbReference type="NCBI Taxonomy" id="113653"/>
    <lineage>
        <taxon>Archaea</taxon>
        <taxon>Methanobacteriati</taxon>
        <taxon>Methanobacteriota</taxon>
        <taxon>Archaeoglobi</taxon>
        <taxon>Archaeoglobales</taxon>
        <taxon>Archaeoglobaceae</taxon>
        <taxon>Geoglobus</taxon>
    </lineage>
</organism>